<dbReference type="Pfam" id="PF01368">
    <property type="entry name" value="DHH"/>
    <property type="match status" value="1"/>
</dbReference>
<dbReference type="GO" id="GO:0005737">
    <property type="term" value="C:cytoplasm"/>
    <property type="evidence" value="ECO:0007669"/>
    <property type="project" value="InterPro"/>
</dbReference>
<dbReference type="Gene3D" id="3.10.310.20">
    <property type="entry name" value="DHHA2 domain"/>
    <property type="match status" value="1"/>
</dbReference>
<dbReference type="SMART" id="SM00116">
    <property type="entry name" value="CBS"/>
    <property type="match status" value="2"/>
</dbReference>
<dbReference type="GO" id="GO:0046872">
    <property type="term" value="F:metal ion binding"/>
    <property type="evidence" value="ECO:0007669"/>
    <property type="project" value="UniProtKB-KW"/>
</dbReference>
<dbReference type="InterPro" id="IPR010766">
    <property type="entry name" value="DRTGG"/>
</dbReference>
<dbReference type="InterPro" id="IPR004097">
    <property type="entry name" value="DHHA2"/>
</dbReference>
<dbReference type="InterPro" id="IPR038763">
    <property type="entry name" value="DHH_sf"/>
</dbReference>
<reference evidence="10 11" key="1">
    <citation type="submission" date="2019-03" db="EMBL/GenBank/DDBJ databases">
        <title>Genomic Encyclopedia of Type Strains, Phase IV (KMG-IV): sequencing the most valuable type-strain genomes for metagenomic binning, comparative biology and taxonomic classification.</title>
        <authorList>
            <person name="Goeker M."/>
        </authorList>
    </citation>
    <scope>NUCLEOTIDE SEQUENCE [LARGE SCALE GENOMIC DNA]</scope>
    <source>
        <strain evidence="10 11">DSM 100451</strain>
    </source>
</reference>
<dbReference type="STRING" id="1650663.GCA_001486665_01798"/>
<dbReference type="PANTHER" id="PTHR12112:SF22">
    <property type="entry name" value="MANGANESE-DEPENDENT INORGANIC PYROPHOSPHATASE-RELATED"/>
    <property type="match status" value="1"/>
</dbReference>
<accession>A0A4R1R7W9</accession>
<evidence type="ECO:0000256" key="1">
    <source>
        <dbReference type="ARBA" id="ARBA00001936"/>
    </source>
</evidence>
<gene>
    <name evidence="10" type="ORF">EDD77_101191</name>
</gene>
<keyword evidence="5" id="KW-0464">Manganese</keyword>
<evidence type="ECO:0000256" key="2">
    <source>
        <dbReference type="ARBA" id="ARBA00012146"/>
    </source>
</evidence>
<dbReference type="RefSeq" id="WP_058964199.1">
    <property type="nucleotide sequence ID" value="NZ_CABKVM010000016.1"/>
</dbReference>
<dbReference type="Gene3D" id="3.40.1390.20">
    <property type="entry name" value="HprK N-terminal domain-like"/>
    <property type="match status" value="1"/>
</dbReference>
<proteinExistence type="predicted"/>
<dbReference type="InterPro" id="IPR046342">
    <property type="entry name" value="CBS_dom_sf"/>
</dbReference>
<feature type="domain" description="CBS" evidence="9">
    <location>
        <begin position="257"/>
        <end position="315"/>
    </location>
</feature>
<dbReference type="NCBIfam" id="NF011443">
    <property type="entry name" value="PRK14869.1-5"/>
    <property type="match status" value="1"/>
</dbReference>
<evidence type="ECO:0000256" key="8">
    <source>
        <dbReference type="PROSITE-ProRule" id="PRU00703"/>
    </source>
</evidence>
<dbReference type="EC" id="3.6.1.1" evidence="2"/>
<dbReference type="InterPro" id="IPR028979">
    <property type="entry name" value="Ser_kin/Pase_Hpr-like_N_sf"/>
</dbReference>
<evidence type="ECO:0000256" key="3">
    <source>
        <dbReference type="ARBA" id="ARBA00022723"/>
    </source>
</evidence>
<evidence type="ECO:0000256" key="4">
    <source>
        <dbReference type="ARBA" id="ARBA00022801"/>
    </source>
</evidence>
<dbReference type="OrthoDB" id="9766150at2"/>
<name>A0A4R1R7W9_9FIRM</name>
<dbReference type="PANTHER" id="PTHR12112">
    <property type="entry name" value="BNIP - RELATED"/>
    <property type="match status" value="1"/>
</dbReference>
<dbReference type="Gene3D" id="3.10.580.10">
    <property type="entry name" value="CBS-domain"/>
    <property type="match status" value="1"/>
</dbReference>
<organism evidence="10 11">
    <name type="scientific">Allofournierella massiliensis</name>
    <dbReference type="NCBI Taxonomy" id="1650663"/>
    <lineage>
        <taxon>Bacteria</taxon>
        <taxon>Bacillati</taxon>
        <taxon>Bacillota</taxon>
        <taxon>Clostridia</taxon>
        <taxon>Eubacteriales</taxon>
        <taxon>Oscillospiraceae</taxon>
        <taxon>Allofournierella</taxon>
    </lineage>
</organism>
<dbReference type="SMART" id="SM01131">
    <property type="entry name" value="DHHA2"/>
    <property type="match status" value="1"/>
</dbReference>
<sequence length="554" mass="60980">MDQTNTKRKIMVIGHRNPDTDSICSAIAYSNLKNKTVGPWHEACRAGEINQETAFVLKRFGAKTPRRCLNVSAQVQDIDIRPVPGILGNTTMRRAWETMRDTQANSQPVVDEKGMLQGLITLGDLAVANMDSLDTHALSNARTPIKNVVEVLGGTVLAGDDSGYFESGKIVIGASSPDVLENTMEAGDIVLVANRYETQLCAIEMGAACVVVCMESAVAKTIIKLANERGCLLISSPYDTYAVSCLIKQSVPVSTHMTPRDKLRTFLPSTPVDEVKKVMSKVRDTYFPVHTPAGKYLGLISRRNLLNLQRKQLILVDHNEKTQCVDGWEEADILEVVDHHRLGSLETSQPVFFRNQPVGCTCTIVYQMYQEQGVEIEPHIAGLMLSAILSDTLCFRSPTCTPVDEAAARALAKIAGVEPEELANEIFEAGENLEGRAAEDVFFQDFKIFTHGDIRFGVGQGSYMSEKNRQRAAELLRPYLPEALKREGVQMIFFMLTSVKDQSSKVLFCGEGADQLIGTAFRCEREADGSVVLPGVVSRKKQMIPAMLETLAQM</sequence>
<dbReference type="InterPro" id="IPR038222">
    <property type="entry name" value="DHHA2_dom_sf"/>
</dbReference>
<dbReference type="FunFam" id="3.90.1640.10:FF:000001">
    <property type="entry name" value="Probable manganese-dependent inorganic pyrophosphatase"/>
    <property type="match status" value="1"/>
</dbReference>
<dbReference type="SUPFAM" id="SSF54631">
    <property type="entry name" value="CBS-domain pair"/>
    <property type="match status" value="1"/>
</dbReference>
<evidence type="ECO:0000313" key="11">
    <source>
        <dbReference type="Proteomes" id="UP000295184"/>
    </source>
</evidence>
<dbReference type="GO" id="GO:0004427">
    <property type="term" value="F:inorganic diphosphate phosphatase activity"/>
    <property type="evidence" value="ECO:0007669"/>
    <property type="project" value="UniProtKB-EC"/>
</dbReference>
<protein>
    <recommendedName>
        <fullName evidence="2">inorganic diphosphatase</fullName>
        <ecNumber evidence="2">3.6.1.1</ecNumber>
    </recommendedName>
    <alternativeName>
        <fullName evidence="6">Pyrophosphate phospho-hydrolase</fullName>
    </alternativeName>
</protein>
<evidence type="ECO:0000313" key="10">
    <source>
        <dbReference type="EMBL" id="TCL61735.1"/>
    </source>
</evidence>
<comment type="caution">
    <text evidence="10">The sequence shown here is derived from an EMBL/GenBank/DDBJ whole genome shotgun (WGS) entry which is preliminary data.</text>
</comment>
<dbReference type="AlphaFoldDB" id="A0A4R1R7W9"/>
<dbReference type="GeneID" id="97379888"/>
<feature type="domain" description="CBS" evidence="9">
    <location>
        <begin position="79"/>
        <end position="135"/>
    </location>
</feature>
<dbReference type="Proteomes" id="UP000295184">
    <property type="component" value="Unassembled WGS sequence"/>
</dbReference>
<dbReference type="EMBL" id="SLUM01000001">
    <property type="protein sequence ID" value="TCL61735.1"/>
    <property type="molecule type" value="Genomic_DNA"/>
</dbReference>
<dbReference type="InterPro" id="IPR001667">
    <property type="entry name" value="DDH_dom"/>
</dbReference>
<dbReference type="PROSITE" id="PS51371">
    <property type="entry name" value="CBS"/>
    <property type="match status" value="2"/>
</dbReference>
<dbReference type="Gene3D" id="3.90.1640.10">
    <property type="entry name" value="inorganic pyrophosphatase (n-terminal core)"/>
    <property type="match status" value="2"/>
</dbReference>
<dbReference type="SUPFAM" id="SSF75138">
    <property type="entry name" value="HprK N-terminal domain-like"/>
    <property type="match status" value="1"/>
</dbReference>
<dbReference type="Pfam" id="PF02833">
    <property type="entry name" value="DHHA2"/>
    <property type="match status" value="1"/>
</dbReference>
<evidence type="ECO:0000256" key="6">
    <source>
        <dbReference type="ARBA" id="ARBA00032535"/>
    </source>
</evidence>
<dbReference type="NCBIfam" id="NF011442">
    <property type="entry name" value="PRK14869.1-4"/>
    <property type="match status" value="1"/>
</dbReference>
<dbReference type="SUPFAM" id="SSF64182">
    <property type="entry name" value="DHH phosphoesterases"/>
    <property type="match status" value="1"/>
</dbReference>
<keyword evidence="3" id="KW-0479">Metal-binding</keyword>
<dbReference type="Pfam" id="PF07085">
    <property type="entry name" value="DRTGG"/>
    <property type="match status" value="1"/>
</dbReference>
<comment type="catalytic activity">
    <reaction evidence="7">
        <text>diphosphate + H2O = 2 phosphate + H(+)</text>
        <dbReference type="Rhea" id="RHEA:24576"/>
        <dbReference type="ChEBI" id="CHEBI:15377"/>
        <dbReference type="ChEBI" id="CHEBI:15378"/>
        <dbReference type="ChEBI" id="CHEBI:33019"/>
        <dbReference type="ChEBI" id="CHEBI:43474"/>
        <dbReference type="EC" id="3.6.1.1"/>
    </reaction>
</comment>
<dbReference type="Pfam" id="PF00571">
    <property type="entry name" value="CBS"/>
    <property type="match status" value="2"/>
</dbReference>
<evidence type="ECO:0000259" key="9">
    <source>
        <dbReference type="PROSITE" id="PS51371"/>
    </source>
</evidence>
<comment type="cofactor">
    <cofactor evidence="1">
        <name>Mn(2+)</name>
        <dbReference type="ChEBI" id="CHEBI:29035"/>
    </cofactor>
</comment>
<keyword evidence="8" id="KW-0129">CBS domain</keyword>
<evidence type="ECO:0000256" key="7">
    <source>
        <dbReference type="ARBA" id="ARBA00047820"/>
    </source>
</evidence>
<keyword evidence="4" id="KW-0378">Hydrolase</keyword>
<dbReference type="InterPro" id="IPR000644">
    <property type="entry name" value="CBS_dom"/>
</dbReference>
<evidence type="ECO:0000256" key="5">
    <source>
        <dbReference type="ARBA" id="ARBA00023211"/>
    </source>
</evidence>